<feature type="region of interest" description="Disordered" evidence="1">
    <location>
        <begin position="1"/>
        <end position="27"/>
    </location>
</feature>
<evidence type="ECO:0000313" key="3">
    <source>
        <dbReference type="EMBL" id="QCP14161.1"/>
    </source>
</evidence>
<dbReference type="NCBIfam" id="NF046077">
    <property type="entry name" value="LPS_M949_RS01915"/>
    <property type="match status" value="1"/>
</dbReference>
<evidence type="ECO:0000313" key="2">
    <source>
        <dbReference type="EMBL" id="MBB3223955.1"/>
    </source>
</evidence>
<gene>
    <name evidence="3" type="ORF">FCL38_29915</name>
    <name evidence="2" type="ORF">FHS02_004814</name>
</gene>
<accession>A0A4V1EED1</accession>
<reference evidence="2 5" key="2">
    <citation type="submission" date="2020-08" db="EMBL/GenBank/DDBJ databases">
        <title>Genomic Encyclopedia of Type Strains, Phase III (KMG-III): the genomes of soil and plant-associated and newly described type strains.</title>
        <authorList>
            <person name="Whitman W."/>
        </authorList>
    </citation>
    <scope>NUCLEOTIDE SEQUENCE [LARGE SCALE GENOMIC DNA]</scope>
    <source>
        <strain evidence="2 5">CECT 7753</strain>
    </source>
</reference>
<evidence type="ECO:0000313" key="5">
    <source>
        <dbReference type="Proteomes" id="UP000584325"/>
    </source>
</evidence>
<evidence type="ECO:0000256" key="1">
    <source>
        <dbReference type="SAM" id="MobiDB-lite"/>
    </source>
</evidence>
<dbReference type="EMBL" id="CP040017">
    <property type="protein sequence ID" value="QCP14161.1"/>
    <property type="molecule type" value="Genomic_DNA"/>
</dbReference>
<protein>
    <submittedName>
        <fullName evidence="2">Uncharacterized protein</fullName>
    </submittedName>
</protein>
<name>A0A4V1EED1_9BURK</name>
<evidence type="ECO:0000313" key="4">
    <source>
        <dbReference type="Proteomes" id="UP000298763"/>
    </source>
</evidence>
<sequence length="127" mass="14239">MARRRSQWRSRARSQPQGSPLPDKADSTRIENIDLAARYYTRHSGTWQTEWTIRDGSDCPGLDVAGDFFTADVGFTDLNLDGVAEVTVPYRLFCGGGVDPYTVKVILRDGTTKLAIRRESLVRYPGQ</sequence>
<dbReference type="AlphaFoldDB" id="A0A4V1EED1"/>
<keyword evidence="4" id="KW-1185">Reference proteome</keyword>
<proteinExistence type="predicted"/>
<reference evidence="3 4" key="1">
    <citation type="submission" date="2019-05" db="EMBL/GenBank/DDBJ databases">
        <title>Draft Genome Sequences of Six Type Strains of the Genus Massilia.</title>
        <authorList>
            <person name="Miess H."/>
            <person name="Frediansyhah A."/>
            <person name="Gross H."/>
        </authorList>
    </citation>
    <scope>NUCLEOTIDE SEQUENCE [LARGE SCALE GENOMIC DNA]</scope>
    <source>
        <strain evidence="3 4">DSMZ 26121</strain>
    </source>
</reference>
<feature type="compositionally biased region" description="Basic residues" evidence="1">
    <location>
        <begin position="1"/>
        <end position="12"/>
    </location>
</feature>
<organism evidence="2 5">
    <name type="scientific">Pseudoduganella umbonata</name>
    <dbReference type="NCBI Taxonomy" id="864828"/>
    <lineage>
        <taxon>Bacteria</taxon>
        <taxon>Pseudomonadati</taxon>
        <taxon>Pseudomonadota</taxon>
        <taxon>Betaproteobacteria</taxon>
        <taxon>Burkholderiales</taxon>
        <taxon>Oxalobacteraceae</taxon>
        <taxon>Telluria group</taxon>
        <taxon>Pseudoduganella</taxon>
    </lineage>
</organism>
<dbReference type="Proteomes" id="UP000298763">
    <property type="component" value="Chromosome"/>
</dbReference>
<dbReference type="InterPro" id="IPR058148">
    <property type="entry name" value="M949_RS01915-like_dom"/>
</dbReference>
<dbReference type="OrthoDB" id="7004036at2"/>
<dbReference type="RefSeq" id="WP_137316934.1">
    <property type="nucleotide sequence ID" value="NZ_CP040017.1"/>
</dbReference>
<dbReference type="Proteomes" id="UP000584325">
    <property type="component" value="Unassembled WGS sequence"/>
</dbReference>
<dbReference type="EMBL" id="JACHXS010000011">
    <property type="protein sequence ID" value="MBB3223955.1"/>
    <property type="molecule type" value="Genomic_DNA"/>
</dbReference>